<comment type="caution">
    <text evidence="1">The sequence shown here is derived from an EMBL/GenBank/DDBJ whole genome shotgun (WGS) entry which is preliminary data.</text>
</comment>
<accession>A0ABQ8RVQ8</accession>
<gene>
    <name evidence="1" type="ORF">ANN_27391</name>
</gene>
<name>A0ABQ8RVQ8_PERAM</name>
<proteinExistence type="predicted"/>
<keyword evidence="2" id="KW-1185">Reference proteome</keyword>
<dbReference type="Proteomes" id="UP001148838">
    <property type="component" value="Unassembled WGS sequence"/>
</dbReference>
<reference evidence="1 2" key="1">
    <citation type="journal article" date="2022" name="Allergy">
        <title>Genome assembly and annotation of Periplaneta americana reveal a comprehensive cockroach allergen profile.</title>
        <authorList>
            <person name="Wang L."/>
            <person name="Xiong Q."/>
            <person name="Saelim N."/>
            <person name="Wang L."/>
            <person name="Nong W."/>
            <person name="Wan A.T."/>
            <person name="Shi M."/>
            <person name="Liu X."/>
            <person name="Cao Q."/>
            <person name="Hui J.H.L."/>
            <person name="Sookrung N."/>
            <person name="Leung T.F."/>
            <person name="Tungtrongchitr A."/>
            <person name="Tsui S.K.W."/>
        </authorList>
    </citation>
    <scope>NUCLEOTIDE SEQUENCE [LARGE SCALE GENOMIC DNA]</scope>
    <source>
        <strain evidence="1">PWHHKU_190912</strain>
    </source>
</reference>
<sequence length="252" mass="28675">MAGLCEGGNEPLGSLKAIKEEMILRDMLLELNDSCEQYGMKINTNKTKSMVIGRKTKKVNLRILHEAVEQVDSFKYLRLNEMKVIMPVKMSPGSSTESYPAFAHLGLRENPGKNLNQVTCPDRESNPGHLVSRPDALTITPQWRLVNLWIGGAAIDFGTYKFHFLISLLISRLRDIGPNRAVPWEIRITAYYRYSRKAYSGWGYCRMNANKYAKTVAKFMTLAHTLPLPPEPIVTGWGTWLNEVCGKRKERR</sequence>
<dbReference type="EMBL" id="JAJSOF020000041">
    <property type="protein sequence ID" value="KAJ4425768.1"/>
    <property type="molecule type" value="Genomic_DNA"/>
</dbReference>
<evidence type="ECO:0000313" key="2">
    <source>
        <dbReference type="Proteomes" id="UP001148838"/>
    </source>
</evidence>
<protein>
    <submittedName>
        <fullName evidence="1">Uncharacterized protein</fullName>
    </submittedName>
</protein>
<organism evidence="1 2">
    <name type="scientific">Periplaneta americana</name>
    <name type="common">American cockroach</name>
    <name type="synonym">Blatta americana</name>
    <dbReference type="NCBI Taxonomy" id="6978"/>
    <lineage>
        <taxon>Eukaryota</taxon>
        <taxon>Metazoa</taxon>
        <taxon>Ecdysozoa</taxon>
        <taxon>Arthropoda</taxon>
        <taxon>Hexapoda</taxon>
        <taxon>Insecta</taxon>
        <taxon>Pterygota</taxon>
        <taxon>Neoptera</taxon>
        <taxon>Polyneoptera</taxon>
        <taxon>Dictyoptera</taxon>
        <taxon>Blattodea</taxon>
        <taxon>Blattoidea</taxon>
        <taxon>Blattidae</taxon>
        <taxon>Blattinae</taxon>
        <taxon>Periplaneta</taxon>
    </lineage>
</organism>
<evidence type="ECO:0000313" key="1">
    <source>
        <dbReference type="EMBL" id="KAJ4425768.1"/>
    </source>
</evidence>